<dbReference type="RefSeq" id="WP_167472142.1">
    <property type="nucleotide sequence ID" value="NZ_CP046172.1"/>
</dbReference>
<evidence type="ECO:0000313" key="3">
    <source>
        <dbReference type="Proteomes" id="UP000503540"/>
    </source>
</evidence>
<name>A0A6G9Y7C8_9NOCA</name>
<proteinExistence type="predicted"/>
<evidence type="ECO:0000259" key="1">
    <source>
        <dbReference type="Pfam" id="PF25547"/>
    </source>
</evidence>
<dbReference type="InterPro" id="IPR057746">
    <property type="entry name" value="CpnT-like_N"/>
</dbReference>
<sequence length="65" mass="7288">MGGRSAWPQGDEDKMWAIRDDWYAASKALDGLVSEILGKLVGPRAARFVVRTFLPRSIDGCAHRW</sequence>
<dbReference type="AlphaFoldDB" id="A0A6G9Y7C8"/>
<dbReference type="KEGG" id="nah:F5544_05320"/>
<evidence type="ECO:0000313" key="2">
    <source>
        <dbReference type="EMBL" id="QIS08976.1"/>
    </source>
</evidence>
<dbReference type="EMBL" id="CP046172">
    <property type="protein sequence ID" value="QIS08976.1"/>
    <property type="molecule type" value="Genomic_DNA"/>
</dbReference>
<feature type="domain" description="Outer membrane channel protein CpnT-like N-terminal" evidence="1">
    <location>
        <begin position="4"/>
        <end position="36"/>
    </location>
</feature>
<dbReference type="Proteomes" id="UP000503540">
    <property type="component" value="Chromosome"/>
</dbReference>
<organism evidence="2 3">
    <name type="scientific">Nocardia arthritidis</name>
    <dbReference type="NCBI Taxonomy" id="228602"/>
    <lineage>
        <taxon>Bacteria</taxon>
        <taxon>Bacillati</taxon>
        <taxon>Actinomycetota</taxon>
        <taxon>Actinomycetes</taxon>
        <taxon>Mycobacteriales</taxon>
        <taxon>Nocardiaceae</taxon>
        <taxon>Nocardia</taxon>
    </lineage>
</organism>
<gene>
    <name evidence="2" type="ORF">F5544_05320</name>
</gene>
<protein>
    <recommendedName>
        <fullName evidence="1">Outer membrane channel protein CpnT-like N-terminal domain-containing protein</fullName>
    </recommendedName>
</protein>
<reference evidence="2 3" key="1">
    <citation type="journal article" date="2019" name="ACS Chem. Biol.">
        <title>Identification and Mobilization of a Cryptic Antibiotic Biosynthesis Gene Locus from a Human-Pathogenic Nocardia Isolate.</title>
        <authorList>
            <person name="Herisse M."/>
            <person name="Ishida K."/>
            <person name="Porter J.L."/>
            <person name="Howden B."/>
            <person name="Hertweck C."/>
            <person name="Stinear T.P."/>
            <person name="Pidot S.J."/>
        </authorList>
    </citation>
    <scope>NUCLEOTIDE SEQUENCE [LARGE SCALE GENOMIC DNA]</scope>
    <source>
        <strain evidence="2 3">AUSMDU00012717</strain>
    </source>
</reference>
<accession>A0A6G9Y7C8</accession>
<keyword evidence="3" id="KW-1185">Reference proteome</keyword>
<dbReference type="Pfam" id="PF25547">
    <property type="entry name" value="WXG100_2"/>
    <property type="match status" value="1"/>
</dbReference>